<feature type="signal peptide" evidence="4">
    <location>
        <begin position="1"/>
        <end position="25"/>
    </location>
</feature>
<sequence>MPHRMRFTALTAGLAVTALALTACSGSTPGTTSTGSSDTTLNLAFLGAISTPDPDSAYDGYELNLVNSAYEGLLDYRPGQAEPKLVGRLATEWEANAGNTEFTFTLREGVTFHDGTPFNADAVKASFDRRVDVDAGPAYMVKGVKDVKIDGDYKVTVTLKSANSSFLDLLASPFGPKMISPAALKEHPWKGEDDNWFATHDAGTGPYTYTGFDPGVSYDLKTYTQYWGDEPGYQDVHFDVVSNMSTVQLQLKKGEVDGLIGYTDSSSFSSLKKVGNLEAYAFPSMQTPTLFVNPKSPELGDDTTRKEFVGGIDFPELTKLALGDTGTSTTQVFPQNLLPESVNQQKISYDEGALADLAGGALQGKTISCGYAESSSSGQALCDNLTAMLNKAGVKADSTGYAAGTYYSGLAKGAGAPDVTFFSGFPDTASPDAWGIVFYTPDGGLDLFGASVPGLADKLAEAATKDDDALYGDAASMVSESAYWYSVANSLGTAVFQKDVTGVEASWNPVITGVLQLASLSPSGD</sequence>
<dbReference type="CDD" id="cd00995">
    <property type="entry name" value="PBP2_NikA_DppA_OppA_like"/>
    <property type="match status" value="1"/>
</dbReference>
<organism evidence="6 7">
    <name type="scientific">Kineosporia mesophila</name>
    <dbReference type="NCBI Taxonomy" id="566012"/>
    <lineage>
        <taxon>Bacteria</taxon>
        <taxon>Bacillati</taxon>
        <taxon>Actinomycetota</taxon>
        <taxon>Actinomycetes</taxon>
        <taxon>Kineosporiales</taxon>
        <taxon>Kineosporiaceae</taxon>
        <taxon>Kineosporia</taxon>
    </lineage>
</organism>
<evidence type="ECO:0000313" key="6">
    <source>
        <dbReference type="EMBL" id="GAA3624832.1"/>
    </source>
</evidence>
<dbReference type="Gene3D" id="3.40.190.10">
    <property type="entry name" value="Periplasmic binding protein-like II"/>
    <property type="match status" value="1"/>
</dbReference>
<accession>A0ABP7A4R6</accession>
<dbReference type="EMBL" id="BAAAZO010000009">
    <property type="protein sequence ID" value="GAA3624832.1"/>
    <property type="molecule type" value="Genomic_DNA"/>
</dbReference>
<keyword evidence="3 4" id="KW-0732">Signal</keyword>
<name>A0ABP7A4R6_9ACTN</name>
<comment type="caution">
    <text evidence="6">The sequence shown here is derived from an EMBL/GenBank/DDBJ whole genome shotgun (WGS) entry which is preliminary data.</text>
</comment>
<dbReference type="PANTHER" id="PTHR30290:SF9">
    <property type="entry name" value="OLIGOPEPTIDE-BINDING PROTEIN APPA"/>
    <property type="match status" value="1"/>
</dbReference>
<evidence type="ECO:0000256" key="3">
    <source>
        <dbReference type="ARBA" id="ARBA00022729"/>
    </source>
</evidence>
<reference evidence="7" key="1">
    <citation type="journal article" date="2019" name="Int. J. Syst. Evol. Microbiol.">
        <title>The Global Catalogue of Microorganisms (GCM) 10K type strain sequencing project: providing services to taxonomists for standard genome sequencing and annotation.</title>
        <authorList>
            <consortium name="The Broad Institute Genomics Platform"/>
            <consortium name="The Broad Institute Genome Sequencing Center for Infectious Disease"/>
            <person name="Wu L."/>
            <person name="Ma J."/>
        </authorList>
    </citation>
    <scope>NUCLEOTIDE SEQUENCE [LARGE SCALE GENOMIC DNA]</scope>
    <source>
        <strain evidence="7">JCM 16902</strain>
    </source>
</reference>
<dbReference type="InterPro" id="IPR030678">
    <property type="entry name" value="Peptide/Ni-bd"/>
</dbReference>
<comment type="similarity">
    <text evidence="1">Belongs to the bacterial solute-binding protein 5 family.</text>
</comment>
<evidence type="ECO:0000256" key="2">
    <source>
        <dbReference type="ARBA" id="ARBA00022448"/>
    </source>
</evidence>
<feature type="chain" id="PRO_5047164811" evidence="4">
    <location>
        <begin position="26"/>
        <end position="525"/>
    </location>
</feature>
<dbReference type="Proteomes" id="UP001501074">
    <property type="component" value="Unassembled WGS sequence"/>
</dbReference>
<dbReference type="InterPro" id="IPR000914">
    <property type="entry name" value="SBP_5_dom"/>
</dbReference>
<keyword evidence="2" id="KW-0813">Transport</keyword>
<dbReference type="SUPFAM" id="SSF53850">
    <property type="entry name" value="Periplasmic binding protein-like II"/>
    <property type="match status" value="1"/>
</dbReference>
<feature type="domain" description="Solute-binding protein family 5" evidence="5">
    <location>
        <begin position="84"/>
        <end position="443"/>
    </location>
</feature>
<dbReference type="Pfam" id="PF00496">
    <property type="entry name" value="SBP_bac_5"/>
    <property type="match status" value="1"/>
</dbReference>
<evidence type="ECO:0000313" key="7">
    <source>
        <dbReference type="Proteomes" id="UP001501074"/>
    </source>
</evidence>
<gene>
    <name evidence="6" type="ORF">GCM10022223_47400</name>
</gene>
<dbReference type="PIRSF" id="PIRSF002741">
    <property type="entry name" value="MppA"/>
    <property type="match status" value="1"/>
</dbReference>
<protein>
    <submittedName>
        <fullName evidence="6">ABC transporter substrate-binding protein</fullName>
    </submittedName>
</protein>
<evidence type="ECO:0000256" key="4">
    <source>
        <dbReference type="SAM" id="SignalP"/>
    </source>
</evidence>
<dbReference type="Gene3D" id="3.10.105.10">
    <property type="entry name" value="Dipeptide-binding Protein, Domain 3"/>
    <property type="match status" value="1"/>
</dbReference>
<evidence type="ECO:0000259" key="5">
    <source>
        <dbReference type="Pfam" id="PF00496"/>
    </source>
</evidence>
<evidence type="ECO:0000256" key="1">
    <source>
        <dbReference type="ARBA" id="ARBA00005695"/>
    </source>
</evidence>
<proteinExistence type="inferred from homology"/>
<dbReference type="PROSITE" id="PS51257">
    <property type="entry name" value="PROKAR_LIPOPROTEIN"/>
    <property type="match status" value="1"/>
</dbReference>
<dbReference type="PANTHER" id="PTHR30290">
    <property type="entry name" value="PERIPLASMIC BINDING COMPONENT OF ABC TRANSPORTER"/>
    <property type="match status" value="1"/>
</dbReference>
<keyword evidence="7" id="KW-1185">Reference proteome</keyword>
<dbReference type="Gene3D" id="3.90.76.10">
    <property type="entry name" value="Dipeptide-binding Protein, Domain 1"/>
    <property type="match status" value="1"/>
</dbReference>
<dbReference type="InterPro" id="IPR039424">
    <property type="entry name" value="SBP_5"/>
</dbReference>